<gene>
    <name evidence="1" type="ORF">K488DRAFT_85302</name>
</gene>
<organism evidence="1 2">
    <name type="scientific">Vararia minispora EC-137</name>
    <dbReference type="NCBI Taxonomy" id="1314806"/>
    <lineage>
        <taxon>Eukaryota</taxon>
        <taxon>Fungi</taxon>
        <taxon>Dikarya</taxon>
        <taxon>Basidiomycota</taxon>
        <taxon>Agaricomycotina</taxon>
        <taxon>Agaricomycetes</taxon>
        <taxon>Russulales</taxon>
        <taxon>Lachnocladiaceae</taxon>
        <taxon>Vararia</taxon>
    </lineage>
</organism>
<keyword evidence="2" id="KW-1185">Reference proteome</keyword>
<reference evidence="1" key="2">
    <citation type="journal article" date="2022" name="New Phytol.">
        <title>Evolutionary transition to the ectomycorrhizal habit in the genomes of a hyperdiverse lineage of mushroom-forming fungi.</title>
        <authorList>
            <person name="Looney B."/>
            <person name="Miyauchi S."/>
            <person name="Morin E."/>
            <person name="Drula E."/>
            <person name="Courty P.E."/>
            <person name="Kohler A."/>
            <person name="Kuo A."/>
            <person name="LaButti K."/>
            <person name="Pangilinan J."/>
            <person name="Lipzen A."/>
            <person name="Riley R."/>
            <person name="Andreopoulos W."/>
            <person name="He G."/>
            <person name="Johnson J."/>
            <person name="Nolan M."/>
            <person name="Tritt A."/>
            <person name="Barry K.W."/>
            <person name="Grigoriev I.V."/>
            <person name="Nagy L.G."/>
            <person name="Hibbett D."/>
            <person name="Henrissat B."/>
            <person name="Matheny P.B."/>
            <person name="Labbe J."/>
            <person name="Martin F.M."/>
        </authorList>
    </citation>
    <scope>NUCLEOTIDE SEQUENCE</scope>
    <source>
        <strain evidence="1">EC-137</strain>
    </source>
</reference>
<evidence type="ECO:0000313" key="1">
    <source>
        <dbReference type="EMBL" id="KAI0033005.1"/>
    </source>
</evidence>
<dbReference type="EMBL" id="MU273530">
    <property type="protein sequence ID" value="KAI0033005.1"/>
    <property type="molecule type" value="Genomic_DNA"/>
</dbReference>
<dbReference type="Proteomes" id="UP000814128">
    <property type="component" value="Unassembled WGS sequence"/>
</dbReference>
<name>A0ACB8QMV8_9AGAM</name>
<evidence type="ECO:0000313" key="2">
    <source>
        <dbReference type="Proteomes" id="UP000814128"/>
    </source>
</evidence>
<sequence>MTVAPTGKEKTKRAPASNAHKKTSVSKIGAPAQHNQASRKGKKAWRKNVDLEDMEEKLEGLREEQRIYGTTLQEKKDEDLFVVDTTGDDKIRRLLPKFSTRSLTAHKILSQRSAVPAVFSRPTSTASTSSNKRPGHVTRKEKERLLKIARKDRRGPLNSYVHHDQVGEGSALMEVSNAVRESGKYDVWGMEEAVKGTKVKPPNVPHPHKQIALPAVTAPHAGTSYNPSAPAHTELLRAAHEAEEKRVAEREVLESVKDRILLARRTGLDGVEGMAVDEPSEDEEDAADGEEAVPKKVPGRKTKQQKRKAEKLRAEKRVLAERALRKRLLASVDTAKRLGKNLNQTLAERAQKQAERAARKQEKLRAGMAGTKLGKHRVPDGEVDVQLGEELSESLRGLKPEGNLFRDRFLSMQHRALIEPRAPIVPTKRAKTKLYEKHDFKRFE</sequence>
<protein>
    <submittedName>
        <fullName evidence="1">Ribosome biogenesis protein Nop53/GLTSCR2</fullName>
    </submittedName>
</protein>
<accession>A0ACB8QMV8</accession>
<comment type="caution">
    <text evidence="1">The sequence shown here is derived from an EMBL/GenBank/DDBJ whole genome shotgun (WGS) entry which is preliminary data.</text>
</comment>
<proteinExistence type="predicted"/>
<reference evidence="1" key="1">
    <citation type="submission" date="2021-02" db="EMBL/GenBank/DDBJ databases">
        <authorList>
            <consortium name="DOE Joint Genome Institute"/>
            <person name="Ahrendt S."/>
            <person name="Looney B.P."/>
            <person name="Miyauchi S."/>
            <person name="Morin E."/>
            <person name="Drula E."/>
            <person name="Courty P.E."/>
            <person name="Chicoki N."/>
            <person name="Fauchery L."/>
            <person name="Kohler A."/>
            <person name="Kuo A."/>
            <person name="Labutti K."/>
            <person name="Pangilinan J."/>
            <person name="Lipzen A."/>
            <person name="Riley R."/>
            <person name="Andreopoulos W."/>
            <person name="He G."/>
            <person name="Johnson J."/>
            <person name="Barry K.W."/>
            <person name="Grigoriev I.V."/>
            <person name="Nagy L."/>
            <person name="Hibbett D."/>
            <person name="Henrissat B."/>
            <person name="Matheny P.B."/>
            <person name="Labbe J."/>
            <person name="Martin F."/>
        </authorList>
    </citation>
    <scope>NUCLEOTIDE SEQUENCE</scope>
    <source>
        <strain evidence="1">EC-137</strain>
    </source>
</reference>